<gene>
    <name evidence="1" type="ORF">DW813_16925</name>
</gene>
<organism evidence="1 2">
    <name type="scientific">Roseburia inulinivorans</name>
    <dbReference type="NCBI Taxonomy" id="360807"/>
    <lineage>
        <taxon>Bacteria</taxon>
        <taxon>Bacillati</taxon>
        <taxon>Bacillota</taxon>
        <taxon>Clostridia</taxon>
        <taxon>Lachnospirales</taxon>
        <taxon>Lachnospiraceae</taxon>
        <taxon>Roseburia</taxon>
    </lineage>
</organism>
<evidence type="ECO:0000313" key="1">
    <source>
        <dbReference type="EMBL" id="RHC97914.1"/>
    </source>
</evidence>
<sequence length="258" mass="30185">MTMAFLLELSHVKMYCSIWRENSEIIEKERLKMSEKKQRELRVRCLVLDHDDTVVKSTPEINFPAFLRSLKDLRGTTMSYEQFVEYNFDPGFYEMCADILHYTPEEIRYQEAEWERAAAVTIPAVYEGLPEILHTYMENGGKICVSSHSMRKTILRDYEAAGLPEPELIFDWACPEGKRKPHPYALQETMRILNLKPEELLMVDDLKPGYDMAKACGVPFACAGWSDNQIPVVREYMQKYCDYYLKTTAELEKILYKD</sequence>
<proteinExistence type="predicted"/>
<name>A0A396A910_9FIRM</name>
<dbReference type="Gene3D" id="3.40.50.1000">
    <property type="entry name" value="HAD superfamily/HAD-like"/>
    <property type="match status" value="1"/>
</dbReference>
<dbReference type="SUPFAM" id="SSF56784">
    <property type="entry name" value="HAD-like"/>
    <property type="match status" value="1"/>
</dbReference>
<evidence type="ECO:0000313" key="2">
    <source>
        <dbReference type="Proteomes" id="UP000266391"/>
    </source>
</evidence>
<dbReference type="PANTHER" id="PTHR43434">
    <property type="entry name" value="PHOSPHOGLYCOLATE PHOSPHATASE"/>
    <property type="match status" value="1"/>
</dbReference>
<reference evidence="1 2" key="1">
    <citation type="submission" date="2018-08" db="EMBL/GenBank/DDBJ databases">
        <title>A genome reference for cultivated species of the human gut microbiota.</title>
        <authorList>
            <person name="Zou Y."/>
            <person name="Xue W."/>
            <person name="Luo G."/>
        </authorList>
    </citation>
    <scope>NUCLEOTIDE SEQUENCE [LARGE SCALE GENOMIC DNA]</scope>
    <source>
        <strain evidence="1 2">AM32-8LB</strain>
    </source>
</reference>
<dbReference type="InterPro" id="IPR036412">
    <property type="entry name" value="HAD-like_sf"/>
</dbReference>
<dbReference type="InterPro" id="IPR023214">
    <property type="entry name" value="HAD_sf"/>
</dbReference>
<dbReference type="EMBL" id="QSIQ01000057">
    <property type="protein sequence ID" value="RHC97914.1"/>
    <property type="molecule type" value="Genomic_DNA"/>
</dbReference>
<dbReference type="PANTHER" id="PTHR43434:SF1">
    <property type="entry name" value="PHOSPHOGLYCOLATE PHOSPHATASE"/>
    <property type="match status" value="1"/>
</dbReference>
<dbReference type="GO" id="GO:0008967">
    <property type="term" value="F:phosphoglycolate phosphatase activity"/>
    <property type="evidence" value="ECO:0007669"/>
    <property type="project" value="TreeGrafter"/>
</dbReference>
<accession>A0A396A910</accession>
<dbReference type="GO" id="GO:0006281">
    <property type="term" value="P:DNA repair"/>
    <property type="evidence" value="ECO:0007669"/>
    <property type="project" value="TreeGrafter"/>
</dbReference>
<protein>
    <submittedName>
        <fullName evidence="1">HAD family hydrolase</fullName>
    </submittedName>
</protein>
<dbReference type="InterPro" id="IPR050155">
    <property type="entry name" value="HAD-like_hydrolase_sf"/>
</dbReference>
<dbReference type="AlphaFoldDB" id="A0A396A910"/>
<dbReference type="Pfam" id="PF00702">
    <property type="entry name" value="Hydrolase"/>
    <property type="match status" value="1"/>
</dbReference>
<dbReference type="Gene3D" id="1.10.150.240">
    <property type="entry name" value="Putative phosphatase, domain 2"/>
    <property type="match status" value="1"/>
</dbReference>
<comment type="caution">
    <text evidence="1">The sequence shown here is derived from an EMBL/GenBank/DDBJ whole genome shotgun (WGS) entry which is preliminary data.</text>
</comment>
<dbReference type="Proteomes" id="UP000266391">
    <property type="component" value="Unassembled WGS sequence"/>
</dbReference>
<keyword evidence="1" id="KW-0378">Hydrolase</keyword>
<dbReference type="InterPro" id="IPR023198">
    <property type="entry name" value="PGP-like_dom2"/>
</dbReference>